<keyword evidence="6" id="KW-1185">Reference proteome</keyword>
<dbReference type="NCBIfam" id="NF001246">
    <property type="entry name" value="PRK00218.1-2"/>
    <property type="match status" value="1"/>
</dbReference>
<dbReference type="EMBL" id="BMYM01000001">
    <property type="protein sequence ID" value="GHD29398.1"/>
    <property type="molecule type" value="Genomic_DNA"/>
</dbReference>
<dbReference type="GO" id="GO:0005886">
    <property type="term" value="C:plasma membrane"/>
    <property type="evidence" value="ECO:0007669"/>
    <property type="project" value="UniProtKB-SubCell"/>
</dbReference>
<evidence type="ECO:0000313" key="6">
    <source>
        <dbReference type="Proteomes" id="UP000644693"/>
    </source>
</evidence>
<dbReference type="Pfam" id="PF04356">
    <property type="entry name" value="DUF489"/>
    <property type="match status" value="1"/>
</dbReference>
<protein>
    <recommendedName>
        <fullName evidence="4">High frequency lysogenization protein HflD homolog</fullName>
    </recommendedName>
</protein>
<dbReference type="Proteomes" id="UP000644693">
    <property type="component" value="Unassembled WGS sequence"/>
</dbReference>
<dbReference type="GO" id="GO:0005737">
    <property type="term" value="C:cytoplasm"/>
    <property type="evidence" value="ECO:0007669"/>
    <property type="project" value="UniProtKB-SubCell"/>
</dbReference>
<dbReference type="AlphaFoldDB" id="A0A919CIW4"/>
<name>A0A919CIW4_9GAMM</name>
<reference evidence="5" key="1">
    <citation type="journal article" date="2014" name="Int. J. Syst. Evol. Microbiol.">
        <title>Complete genome sequence of Corynebacterium casei LMG S-19264T (=DSM 44701T), isolated from a smear-ripened cheese.</title>
        <authorList>
            <consortium name="US DOE Joint Genome Institute (JGI-PGF)"/>
            <person name="Walter F."/>
            <person name="Albersmeier A."/>
            <person name="Kalinowski J."/>
            <person name="Ruckert C."/>
        </authorList>
    </citation>
    <scope>NUCLEOTIDE SEQUENCE</scope>
    <source>
        <strain evidence="5">KCTC 23430</strain>
    </source>
</reference>
<comment type="subcellular location">
    <subcellularLocation>
        <location evidence="4">Cytoplasm</location>
    </subcellularLocation>
    <subcellularLocation>
        <location evidence="4">Cell membrane</location>
        <topology evidence="4">Peripheral membrane protein</topology>
        <orientation evidence="4">Cytoplasmic side</orientation>
    </subcellularLocation>
</comment>
<comment type="caution">
    <text evidence="5">The sequence shown here is derived from an EMBL/GenBank/DDBJ whole genome shotgun (WGS) entry which is preliminary data.</text>
</comment>
<keyword evidence="2 4" id="KW-0963">Cytoplasm</keyword>
<evidence type="ECO:0000256" key="3">
    <source>
        <dbReference type="ARBA" id="ARBA00023136"/>
    </source>
</evidence>
<organism evidence="5 6">
    <name type="scientific">Parahalioglobus pacificus</name>
    <dbReference type="NCBI Taxonomy" id="930806"/>
    <lineage>
        <taxon>Bacteria</taxon>
        <taxon>Pseudomonadati</taxon>
        <taxon>Pseudomonadota</taxon>
        <taxon>Gammaproteobacteria</taxon>
        <taxon>Cellvibrionales</taxon>
        <taxon>Halieaceae</taxon>
        <taxon>Parahalioglobus</taxon>
    </lineage>
</organism>
<keyword evidence="1 4" id="KW-1003">Cell membrane</keyword>
<sequence>MTAQVSLSRLDEQVLALAGVVQVARLVDQISRTGSYPLEFLEPSIHSLFAFEADNVADMYSGVGGVKLGLQNLAAMLANQQDNDQRDMVRYVFAILHLERKFSANPEMMSVVRSRLEHASFKADHFAGHVGETCQSIAGIYQDTLSHLKFRIKVTGSAQHLNDAKNADLIRALLLAGIRAAFAWRQLGGVRWKLAFQRRKILQRAQELSRQLTVV</sequence>
<dbReference type="HAMAP" id="MF_00695">
    <property type="entry name" value="HflD_protein"/>
    <property type="match status" value="1"/>
</dbReference>
<evidence type="ECO:0000256" key="1">
    <source>
        <dbReference type="ARBA" id="ARBA00022475"/>
    </source>
</evidence>
<evidence type="ECO:0000313" key="5">
    <source>
        <dbReference type="EMBL" id="GHD29398.1"/>
    </source>
</evidence>
<keyword evidence="3 4" id="KW-0472">Membrane</keyword>
<dbReference type="SUPFAM" id="SSF101322">
    <property type="entry name" value="YcfC-like"/>
    <property type="match status" value="1"/>
</dbReference>
<dbReference type="Gene3D" id="1.10.3890.10">
    <property type="entry name" value="HflD-like"/>
    <property type="match status" value="1"/>
</dbReference>
<dbReference type="InterPro" id="IPR007451">
    <property type="entry name" value="HflD"/>
</dbReference>
<dbReference type="PANTHER" id="PTHR38100:SF1">
    <property type="entry name" value="HIGH FREQUENCY LYSOGENIZATION PROTEIN HFLD"/>
    <property type="match status" value="1"/>
</dbReference>
<gene>
    <name evidence="4 5" type="primary">hflD</name>
    <name evidence="5" type="ORF">GCM10007053_09820</name>
</gene>
<accession>A0A919CIW4</accession>
<dbReference type="RefSeq" id="WP_189475653.1">
    <property type="nucleotide sequence ID" value="NZ_BMYM01000001.1"/>
</dbReference>
<dbReference type="InterPro" id="IPR035932">
    <property type="entry name" value="HflD-like_sf"/>
</dbReference>
<evidence type="ECO:0000256" key="2">
    <source>
        <dbReference type="ARBA" id="ARBA00022490"/>
    </source>
</evidence>
<comment type="similarity">
    <text evidence="4">Belongs to the HflD family.</text>
</comment>
<reference evidence="5" key="2">
    <citation type="submission" date="2020-09" db="EMBL/GenBank/DDBJ databases">
        <authorList>
            <person name="Sun Q."/>
            <person name="Kim S."/>
        </authorList>
    </citation>
    <scope>NUCLEOTIDE SEQUENCE</scope>
    <source>
        <strain evidence="5">KCTC 23430</strain>
    </source>
</reference>
<dbReference type="PANTHER" id="PTHR38100">
    <property type="entry name" value="HIGH FREQUENCY LYSOGENIZATION PROTEIN HFLD"/>
    <property type="match status" value="1"/>
</dbReference>
<evidence type="ECO:0000256" key="4">
    <source>
        <dbReference type="HAMAP-Rule" id="MF_00695"/>
    </source>
</evidence>
<proteinExistence type="inferred from homology"/>